<evidence type="ECO:0000256" key="5">
    <source>
        <dbReference type="ARBA" id="ARBA00047942"/>
    </source>
</evidence>
<feature type="domain" description="Type II methyltransferase M.TaqI-like" evidence="6">
    <location>
        <begin position="1040"/>
        <end position="1079"/>
    </location>
</feature>
<proteinExistence type="predicted"/>
<reference evidence="7 8" key="1">
    <citation type="submission" date="2023-07" db="EMBL/GenBank/DDBJ databases">
        <title>Sequencing the genomes of 1000 actinobacteria strains.</title>
        <authorList>
            <person name="Klenk H.-P."/>
        </authorList>
    </citation>
    <scope>NUCLEOTIDE SEQUENCE [LARGE SCALE GENOMIC DNA]</scope>
    <source>
        <strain evidence="7 8">DSM 46740</strain>
    </source>
</reference>
<keyword evidence="3" id="KW-0808">Transferase</keyword>
<keyword evidence="8" id="KW-1185">Reference proteome</keyword>
<accession>A0ABT9QUQ8</accession>
<gene>
    <name evidence="7" type="ORF">J2853_008950</name>
</gene>
<organism evidence="7 8">
    <name type="scientific">Streptosporangium lutulentum</name>
    <dbReference type="NCBI Taxonomy" id="1461250"/>
    <lineage>
        <taxon>Bacteria</taxon>
        <taxon>Bacillati</taxon>
        <taxon>Actinomycetota</taxon>
        <taxon>Actinomycetes</taxon>
        <taxon>Streptosporangiales</taxon>
        <taxon>Streptosporangiaceae</taxon>
        <taxon>Streptosporangium</taxon>
    </lineage>
</organism>
<dbReference type="InterPro" id="IPR050953">
    <property type="entry name" value="N4_N6_ade-DNA_methylase"/>
</dbReference>
<dbReference type="RefSeq" id="WP_307567747.1">
    <property type="nucleotide sequence ID" value="NZ_JAUSQU010000001.1"/>
</dbReference>
<dbReference type="PANTHER" id="PTHR33841:SF1">
    <property type="entry name" value="DNA METHYLTRANSFERASE A"/>
    <property type="match status" value="1"/>
</dbReference>
<dbReference type="EMBL" id="JAUSQU010000001">
    <property type="protein sequence ID" value="MDP9849739.1"/>
    <property type="molecule type" value="Genomic_DNA"/>
</dbReference>
<dbReference type="Gene3D" id="3.40.50.150">
    <property type="entry name" value="Vaccinia Virus protein VP39"/>
    <property type="match status" value="2"/>
</dbReference>
<protein>
    <recommendedName>
        <fullName evidence="1">site-specific DNA-methyltransferase (adenine-specific)</fullName>
        <ecNumber evidence="1">2.1.1.72</ecNumber>
    </recommendedName>
</protein>
<dbReference type="InterPro" id="IPR011639">
    <property type="entry name" value="MethylTrfase_TaqI-like_dom"/>
</dbReference>
<dbReference type="EC" id="2.1.1.72" evidence="1"/>
<evidence type="ECO:0000256" key="2">
    <source>
        <dbReference type="ARBA" id="ARBA00022603"/>
    </source>
</evidence>
<evidence type="ECO:0000256" key="4">
    <source>
        <dbReference type="ARBA" id="ARBA00022691"/>
    </source>
</evidence>
<dbReference type="Proteomes" id="UP001225356">
    <property type="component" value="Unassembled WGS sequence"/>
</dbReference>
<name>A0ABT9QUQ8_9ACTN</name>
<dbReference type="Pfam" id="PF07669">
    <property type="entry name" value="Eco57I"/>
    <property type="match status" value="1"/>
</dbReference>
<evidence type="ECO:0000313" key="7">
    <source>
        <dbReference type="EMBL" id="MDP9849739.1"/>
    </source>
</evidence>
<keyword evidence="2" id="KW-0489">Methyltransferase</keyword>
<evidence type="ECO:0000256" key="1">
    <source>
        <dbReference type="ARBA" id="ARBA00011900"/>
    </source>
</evidence>
<keyword evidence="4" id="KW-0949">S-adenosyl-L-methionine</keyword>
<sequence>MSFDSIVNRGDYFSAHYLAEVLPKDLKKKDGLLARWTEDEKTGRTTPRRGLRALSKPYFADRPLFADVDVRLREGELVGADDRAEWRKELNELHGDVLRALGFTAQPRELVVERAGREYAVQVAYADQHLVAVECGWAAGVDAALDDDRAGRVLAPVQLDGREQIVSSTKLASWLLASDTPPRYVLLLAGGVVVLADRATWGEGRYLAVSLDVALGRNNPAELEVIAALFGADSLLPPEEGGSEPLAELLTNSRNHAVGVSTELRKGLQKSVELIANEVLNRIRQAEMRLEDGTTRKVRPEDIMEPGALAKELGRESLRYLYRILFLLYAEARPELGILPTDDEDYGRGYSVARLGDLVVRDLSGEEARHSFHLYESLDLLFRMVNAGHRPRGGAEAETSDDEGLRFEPLRSDLFDPERTGLIGRAALVVPGFDEDDPTAPKIDTRLRNETLYEVLRLLMLTKGRGRERGGFISYAQLGINQLGAVYEGLMSYTGFISTEELYEVAKGGDSHGGTWTIPASKVDDYPSEVFVPELDKDGTPTGGYKHHPKGSFVYRLAGRDRETSASYYTPESLTQVTVQLALQHRLDQNDTVTPAREILEWKICEPALGSGAFLNEAINQVAAEYLRRRQRELGSSVDPERYEEELQRVKAYVALHNSYGVDLNETAIELAEVSVWLNVMHPGLQAPWFGLHLRRGNSLIGAGRRVYGAAALTKGEWLKSAPEDLPFSAGSLPSGKVHHFLLPAEGWGAVAGAKEARELAPAEAKKLADWRKQLRKNVSDKKSGGRKVSQLQRLQALSGRAEYLWDLVIQRLAISEREISRKIDVWGADWIDQPVDAVSREKVYGDLVAPGTPYWRLKKVMDAWCALWFWPLDRAGLLDGSDDVYARLAPDKADDHGADALPPVATAAPAVQEDVRSAPVEAAEESIGFGQNWTTESLFDMGESKQMSLGGFARESRRNVGRKQTPALDPLRPIIPLANLDDWLDFAEAMLGRADIPKDSLVASFASLADLEEYEDELPTWMGMDSAIKIAERFPWFDAIEDIAEQQGFFHWELQFAQIFNKGGFDLQVGNPPWVRPDWQENSVLAELEPWFMLTDKPALAEWRNRKAVSLQTGAARSYYLNEFAANVGIAEFLSANVTYALLGGTRPDLYRAFMCRVWTNLSSLGTAGLIHPDTHFGGRREGPLRAASYRHLRLHASFVNAANWAFEDLSRTQEFGLHIYGSGGEIRFAHLSELYGAQVVLESLVHGGDGPVPGIKHEGKWDVRPHKARVIVVDEGVLAEWRRLTDSTSIPLEQAPLLYPVTTAEANAINILASKGKRLGEYRPWMSLGFDEGEAKKRGLIKWQPGHSGSLDAVILQGPHFSVATPFAKQPPLFKSSDRPQDLTVLASNAVPATNYVRSCDEEVYLAAQDLWSGRRYTDHYRLAWRRMIAFNGERSLFAALIPPGPAHIDAVNTLALSTNRGTVLTAGFWATLPLDYLLRITGRTDLRNQGVNSMPAADPWHPLASALLLRTLRLNCLTEAYAELWSDLFDEAWVGHEIWAVDWPGLAPLGDSVTVTPAWAYAIPLRTERERRAALVELDALVAVWLGMTAEELIAIYRSRYPVLSDYEAQIWFDAGGRKIAGNHNTYGYGQTKEHYEQLMAHLDPEINGPVPDGYVAPFYKADREAEYRQAHAVFSERLRQSGWQAPAVPDDESAS</sequence>
<comment type="caution">
    <text evidence="7">The sequence shown here is derived from an EMBL/GenBank/DDBJ whole genome shotgun (WGS) entry which is preliminary data.</text>
</comment>
<evidence type="ECO:0000313" key="8">
    <source>
        <dbReference type="Proteomes" id="UP001225356"/>
    </source>
</evidence>
<dbReference type="InterPro" id="IPR029063">
    <property type="entry name" value="SAM-dependent_MTases_sf"/>
</dbReference>
<evidence type="ECO:0000259" key="6">
    <source>
        <dbReference type="Pfam" id="PF07669"/>
    </source>
</evidence>
<dbReference type="SUPFAM" id="SSF53335">
    <property type="entry name" value="S-adenosyl-L-methionine-dependent methyltransferases"/>
    <property type="match status" value="1"/>
</dbReference>
<evidence type="ECO:0000256" key="3">
    <source>
        <dbReference type="ARBA" id="ARBA00022679"/>
    </source>
</evidence>
<dbReference type="PANTHER" id="PTHR33841">
    <property type="entry name" value="DNA METHYLTRANSFERASE YEEA-RELATED"/>
    <property type="match status" value="1"/>
</dbReference>
<comment type="catalytic activity">
    <reaction evidence="5">
        <text>a 2'-deoxyadenosine in DNA + S-adenosyl-L-methionine = an N(6)-methyl-2'-deoxyadenosine in DNA + S-adenosyl-L-homocysteine + H(+)</text>
        <dbReference type="Rhea" id="RHEA:15197"/>
        <dbReference type="Rhea" id="RHEA-COMP:12418"/>
        <dbReference type="Rhea" id="RHEA-COMP:12419"/>
        <dbReference type="ChEBI" id="CHEBI:15378"/>
        <dbReference type="ChEBI" id="CHEBI:57856"/>
        <dbReference type="ChEBI" id="CHEBI:59789"/>
        <dbReference type="ChEBI" id="CHEBI:90615"/>
        <dbReference type="ChEBI" id="CHEBI:90616"/>
        <dbReference type="EC" id="2.1.1.72"/>
    </reaction>
</comment>